<reference evidence="11" key="1">
    <citation type="submission" date="2015-08" db="EMBL/GenBank/DDBJ databases">
        <authorList>
            <person name="Varghese N."/>
        </authorList>
    </citation>
    <scope>NUCLEOTIDE SEQUENCE [LARGE SCALE GENOMIC DNA]</scope>
    <source>
        <strain evidence="11">DSM 23407</strain>
    </source>
</reference>
<dbReference type="Pfam" id="PF17201">
    <property type="entry name" value="Cache_3-Cache_2"/>
    <property type="match status" value="1"/>
</dbReference>
<feature type="domain" description="Methyl-accepting transducer" evidence="7">
    <location>
        <begin position="308"/>
        <end position="551"/>
    </location>
</feature>
<dbReference type="GO" id="GO:0004888">
    <property type="term" value="F:transmembrane signaling receptor activity"/>
    <property type="evidence" value="ECO:0007669"/>
    <property type="project" value="InterPro"/>
</dbReference>
<dbReference type="Gene3D" id="6.10.340.10">
    <property type="match status" value="1"/>
</dbReference>
<dbReference type="PANTHER" id="PTHR32089:SF112">
    <property type="entry name" value="LYSOZYME-LIKE PROTEIN-RELATED"/>
    <property type="match status" value="1"/>
</dbReference>
<dbReference type="CDD" id="cd06225">
    <property type="entry name" value="HAMP"/>
    <property type="match status" value="1"/>
</dbReference>
<dbReference type="InterPro" id="IPR004089">
    <property type="entry name" value="MCPsignal_dom"/>
</dbReference>
<dbReference type="InterPro" id="IPR029151">
    <property type="entry name" value="Sensor-like_sf"/>
</dbReference>
<keyword evidence="6" id="KW-0472">Membrane</keyword>
<comment type="similarity">
    <text evidence="4">Belongs to the methyl-accepting chemotaxis (MCP) protein family.</text>
</comment>
<dbReference type="PRINTS" id="PR00260">
    <property type="entry name" value="CHEMTRNSDUCR"/>
</dbReference>
<dbReference type="InterPro" id="IPR003660">
    <property type="entry name" value="HAMP_dom"/>
</dbReference>
<keyword evidence="6" id="KW-0812">Transmembrane</keyword>
<dbReference type="GO" id="GO:0006935">
    <property type="term" value="P:chemotaxis"/>
    <property type="evidence" value="ECO:0007669"/>
    <property type="project" value="InterPro"/>
</dbReference>
<evidence type="ECO:0000256" key="4">
    <source>
        <dbReference type="ARBA" id="ARBA00029447"/>
    </source>
</evidence>
<keyword evidence="11" id="KW-1185">Reference proteome</keyword>
<dbReference type="SMART" id="SM00283">
    <property type="entry name" value="MA"/>
    <property type="match status" value="1"/>
</dbReference>
<dbReference type="OrthoDB" id="354287at2"/>
<dbReference type="Proteomes" id="UP000183900">
    <property type="component" value="Unassembled WGS sequence"/>
</dbReference>
<keyword evidence="3 5" id="KW-0807">Transducer</keyword>
<dbReference type="GO" id="GO:0007165">
    <property type="term" value="P:signal transduction"/>
    <property type="evidence" value="ECO:0007669"/>
    <property type="project" value="UniProtKB-KW"/>
</dbReference>
<dbReference type="EMBL" id="CYHE01000003">
    <property type="protein sequence ID" value="CUA94085.1"/>
    <property type="molecule type" value="Genomic_DNA"/>
</dbReference>
<keyword evidence="2" id="KW-0997">Cell inner membrane</keyword>
<evidence type="ECO:0000259" key="9">
    <source>
        <dbReference type="PROSITE" id="PS50885"/>
    </source>
</evidence>
<dbReference type="GO" id="GO:0005886">
    <property type="term" value="C:plasma membrane"/>
    <property type="evidence" value="ECO:0007669"/>
    <property type="project" value="UniProtKB-SubCell"/>
</dbReference>
<evidence type="ECO:0000256" key="2">
    <source>
        <dbReference type="ARBA" id="ARBA00022519"/>
    </source>
</evidence>
<dbReference type="SUPFAM" id="SSF158472">
    <property type="entry name" value="HAMP domain-like"/>
    <property type="match status" value="1"/>
</dbReference>
<evidence type="ECO:0000256" key="1">
    <source>
        <dbReference type="ARBA" id="ARBA00004429"/>
    </source>
</evidence>
<evidence type="ECO:0000256" key="5">
    <source>
        <dbReference type="PROSITE-ProRule" id="PRU00284"/>
    </source>
</evidence>
<organism evidence="10 11">
    <name type="scientific">Pannonibacter indicus</name>
    <dbReference type="NCBI Taxonomy" id="466044"/>
    <lineage>
        <taxon>Bacteria</taxon>
        <taxon>Pseudomonadati</taxon>
        <taxon>Pseudomonadota</taxon>
        <taxon>Alphaproteobacteria</taxon>
        <taxon>Hyphomicrobiales</taxon>
        <taxon>Stappiaceae</taxon>
        <taxon>Pannonibacter</taxon>
    </lineage>
</organism>
<evidence type="ECO:0000256" key="6">
    <source>
        <dbReference type="SAM" id="Phobius"/>
    </source>
</evidence>
<dbReference type="InterPro" id="IPR000727">
    <property type="entry name" value="T_SNARE_dom"/>
</dbReference>
<dbReference type="SUPFAM" id="SSF58104">
    <property type="entry name" value="Methyl-accepting chemotaxis protein (MCP) signaling domain"/>
    <property type="match status" value="1"/>
</dbReference>
<dbReference type="PROSITE" id="PS50192">
    <property type="entry name" value="T_SNARE"/>
    <property type="match status" value="1"/>
</dbReference>
<evidence type="ECO:0000256" key="3">
    <source>
        <dbReference type="ARBA" id="ARBA00023224"/>
    </source>
</evidence>
<feature type="domain" description="T-SNARE coiled-coil homology" evidence="8">
    <location>
        <begin position="467"/>
        <end position="529"/>
    </location>
</feature>
<comment type="subcellular location">
    <subcellularLocation>
        <location evidence="1">Cell inner membrane</location>
        <topology evidence="1">Multi-pass membrane protein</topology>
    </subcellularLocation>
</comment>
<protein>
    <submittedName>
        <fullName evidence="10">Methyl-accepting chemotaxis protein</fullName>
    </submittedName>
</protein>
<keyword evidence="6" id="KW-1133">Transmembrane helix</keyword>
<dbReference type="AlphaFoldDB" id="A0A0K6HT52"/>
<accession>A0A0K6HT52</accession>
<dbReference type="PANTHER" id="PTHR32089">
    <property type="entry name" value="METHYL-ACCEPTING CHEMOTAXIS PROTEIN MCPB"/>
    <property type="match status" value="1"/>
</dbReference>
<evidence type="ECO:0000259" key="7">
    <source>
        <dbReference type="PROSITE" id="PS50111"/>
    </source>
</evidence>
<dbReference type="PROSITE" id="PS50885">
    <property type="entry name" value="HAMP"/>
    <property type="match status" value="1"/>
</dbReference>
<evidence type="ECO:0000313" key="11">
    <source>
        <dbReference type="Proteomes" id="UP000183900"/>
    </source>
</evidence>
<proteinExistence type="inferred from homology"/>
<dbReference type="PROSITE" id="PS50111">
    <property type="entry name" value="CHEMOTAXIS_TRANSDUC_2"/>
    <property type="match status" value="1"/>
</dbReference>
<dbReference type="Pfam" id="PF00015">
    <property type="entry name" value="MCPsignal"/>
    <property type="match status" value="1"/>
</dbReference>
<dbReference type="InterPro" id="IPR033462">
    <property type="entry name" value="Cache_3-Cache_2"/>
</dbReference>
<keyword evidence="2" id="KW-1003">Cell membrane</keyword>
<evidence type="ECO:0000259" key="8">
    <source>
        <dbReference type="PROSITE" id="PS50192"/>
    </source>
</evidence>
<gene>
    <name evidence="10" type="ORF">Ga0061067_10317</name>
</gene>
<dbReference type="SUPFAM" id="SSF103190">
    <property type="entry name" value="Sensory domain-like"/>
    <property type="match status" value="1"/>
</dbReference>
<dbReference type="SMART" id="SM00304">
    <property type="entry name" value="HAMP"/>
    <property type="match status" value="1"/>
</dbReference>
<dbReference type="RefSeq" id="WP_055454877.1">
    <property type="nucleotide sequence ID" value="NZ_CYHE01000003.1"/>
</dbReference>
<feature type="transmembrane region" description="Helical" evidence="6">
    <location>
        <begin position="167"/>
        <end position="186"/>
    </location>
</feature>
<dbReference type="Gene3D" id="1.10.287.950">
    <property type="entry name" value="Methyl-accepting chemotaxis protein"/>
    <property type="match status" value="1"/>
</dbReference>
<sequence length="571" mass="59691">MKNPFSRLRISAALAITSCLMVAASLVVVGTIVYSVMVSGAADDAVAQQNTSLRIAATILERDVPGVKVTWAADGNVSRIQADAIPEFADHAMIDTIGRMTGETATVFVWDAQQRDFIRKTTNIIKADGNRAVGTPLGQNGAVYPVVMKGQIYRGEAVILGKPYFTIYAPVIGSGGAPVGVLYAGVERTKIMAGVDTMMSRLAMAVLPVLLVAVGVAVFASRHLLAPVTKLAEVTHEIAADDLEADVPFTERTDQIGTMAKAVATLRQSSLERRRLAEAEASAGQERQQRQQRMEDLIGRFRQQIQSMLNAAGETAQELTGTASKLADLARAGAARASDTEIATHETSGNVQTVASAAEELSASIGEIRRQVGQTTGVVGKATEGTRVTNQKVESLAASAAKIGEVVTLIQAIAEQTNLLALNATIEAARAGEAGKGFAVVAAEVKGLANQTSKATEEIAAQIAAIQSATEEAVDAIGAITRTMEEVNSYTSAIASAVEQQGAATSEISRNVQRASAGTQSVAGNMNELARTVDHTAESADHVLGASADLASHTDLLRREIEGFLTEVAAA</sequence>
<feature type="domain" description="HAMP" evidence="9">
    <location>
        <begin position="222"/>
        <end position="275"/>
    </location>
</feature>
<dbReference type="InterPro" id="IPR004090">
    <property type="entry name" value="Chemotax_Me-accpt_rcpt"/>
</dbReference>
<feature type="transmembrane region" description="Helical" evidence="6">
    <location>
        <begin position="198"/>
        <end position="220"/>
    </location>
</feature>
<dbReference type="Pfam" id="PF00672">
    <property type="entry name" value="HAMP"/>
    <property type="match status" value="1"/>
</dbReference>
<evidence type="ECO:0000313" key="10">
    <source>
        <dbReference type="EMBL" id="CUA94085.1"/>
    </source>
</evidence>
<name>A0A0K6HT52_9HYPH</name>
<feature type="transmembrane region" description="Helical" evidence="6">
    <location>
        <begin position="12"/>
        <end position="34"/>
    </location>
</feature>